<evidence type="ECO:0000313" key="1">
    <source>
        <dbReference type="EMBL" id="CAF4314408.1"/>
    </source>
</evidence>
<dbReference type="EMBL" id="CAJOBG010018199">
    <property type="protein sequence ID" value="CAF4314408.1"/>
    <property type="molecule type" value="Genomic_DNA"/>
</dbReference>
<reference evidence="1" key="1">
    <citation type="submission" date="2021-02" db="EMBL/GenBank/DDBJ databases">
        <authorList>
            <person name="Nowell W R."/>
        </authorList>
    </citation>
    <scope>NUCLEOTIDE SEQUENCE</scope>
</reference>
<organism evidence="1 2">
    <name type="scientific">Rotaria magnacalcarata</name>
    <dbReference type="NCBI Taxonomy" id="392030"/>
    <lineage>
        <taxon>Eukaryota</taxon>
        <taxon>Metazoa</taxon>
        <taxon>Spiralia</taxon>
        <taxon>Gnathifera</taxon>
        <taxon>Rotifera</taxon>
        <taxon>Eurotatoria</taxon>
        <taxon>Bdelloidea</taxon>
        <taxon>Philodinida</taxon>
        <taxon>Philodinidae</taxon>
        <taxon>Rotaria</taxon>
    </lineage>
</organism>
<sequence>MFGIDGVYSSQNERIWAVNRAEADAKDGIKRKRKYPQKVMIWLA</sequence>
<feature type="non-terminal residue" evidence="1">
    <location>
        <position position="44"/>
    </location>
</feature>
<name>A0A820IMU1_9BILA</name>
<accession>A0A820IMU1</accession>
<evidence type="ECO:0000313" key="2">
    <source>
        <dbReference type="Proteomes" id="UP000663866"/>
    </source>
</evidence>
<gene>
    <name evidence="1" type="ORF">OVN521_LOCUS31762</name>
</gene>
<proteinExistence type="predicted"/>
<dbReference type="Proteomes" id="UP000663866">
    <property type="component" value="Unassembled WGS sequence"/>
</dbReference>
<dbReference type="AlphaFoldDB" id="A0A820IMU1"/>
<comment type="caution">
    <text evidence="1">The sequence shown here is derived from an EMBL/GenBank/DDBJ whole genome shotgun (WGS) entry which is preliminary data.</text>
</comment>
<keyword evidence="2" id="KW-1185">Reference proteome</keyword>
<protein>
    <submittedName>
        <fullName evidence="1">Uncharacterized protein</fullName>
    </submittedName>
</protein>